<feature type="compositionally biased region" description="Basic and acidic residues" evidence="1">
    <location>
        <begin position="23"/>
        <end position="35"/>
    </location>
</feature>
<dbReference type="Proteomes" id="UP001064632">
    <property type="component" value="Chromosome"/>
</dbReference>
<organism evidence="2 3">
    <name type="scientific">Tahibacter amnicola</name>
    <dbReference type="NCBI Taxonomy" id="2976241"/>
    <lineage>
        <taxon>Bacteria</taxon>
        <taxon>Pseudomonadati</taxon>
        <taxon>Pseudomonadota</taxon>
        <taxon>Gammaproteobacteria</taxon>
        <taxon>Lysobacterales</taxon>
        <taxon>Rhodanobacteraceae</taxon>
        <taxon>Tahibacter</taxon>
    </lineage>
</organism>
<keyword evidence="3" id="KW-1185">Reference proteome</keyword>
<protein>
    <submittedName>
        <fullName evidence="2">Uncharacterized protein</fullName>
    </submittedName>
</protein>
<feature type="compositionally biased region" description="Basic and acidic residues" evidence="1">
    <location>
        <begin position="1"/>
        <end position="11"/>
    </location>
</feature>
<dbReference type="RefSeq" id="WP_261694890.1">
    <property type="nucleotide sequence ID" value="NZ_CP104694.1"/>
</dbReference>
<dbReference type="EMBL" id="CP104694">
    <property type="protein sequence ID" value="UXI67921.1"/>
    <property type="molecule type" value="Genomic_DNA"/>
</dbReference>
<accession>A0ABY6BE98</accession>
<proteinExistence type="predicted"/>
<reference evidence="2" key="1">
    <citation type="submission" date="2022-09" db="EMBL/GenBank/DDBJ databases">
        <title>Tahibacter sp. nov., isolated from a fresh water.</title>
        <authorList>
            <person name="Baek J.H."/>
            <person name="Lee J.K."/>
            <person name="Kim J.M."/>
            <person name="Jeon C.O."/>
        </authorList>
    </citation>
    <scope>NUCLEOTIDE SEQUENCE</scope>
    <source>
        <strain evidence="2">W38</strain>
    </source>
</reference>
<evidence type="ECO:0000313" key="3">
    <source>
        <dbReference type="Proteomes" id="UP001064632"/>
    </source>
</evidence>
<name>A0ABY6BE98_9GAMM</name>
<feature type="region of interest" description="Disordered" evidence="1">
    <location>
        <begin position="1"/>
        <end position="52"/>
    </location>
</feature>
<sequence>MKKPERSDRRGRNPNQVRSSGVDGKEKARRDKAGKEQPVNTGKPGQGYAPDL</sequence>
<evidence type="ECO:0000256" key="1">
    <source>
        <dbReference type="SAM" id="MobiDB-lite"/>
    </source>
</evidence>
<evidence type="ECO:0000313" key="2">
    <source>
        <dbReference type="EMBL" id="UXI67921.1"/>
    </source>
</evidence>
<gene>
    <name evidence="2" type="ORF">N4264_24865</name>
</gene>